<comment type="catalytic activity">
    <reaction evidence="18">
        <text>a 2'-deoxyadenosine in DNA + S-adenosyl-L-methionine = an N(6)-methyl-2'-deoxyadenosine in DNA + S-adenosyl-L-homocysteine + H(+)</text>
        <dbReference type="Rhea" id="RHEA:15197"/>
        <dbReference type="Rhea" id="RHEA-COMP:12418"/>
        <dbReference type="Rhea" id="RHEA-COMP:12419"/>
        <dbReference type="ChEBI" id="CHEBI:15378"/>
        <dbReference type="ChEBI" id="CHEBI:57856"/>
        <dbReference type="ChEBI" id="CHEBI:59789"/>
        <dbReference type="ChEBI" id="CHEBI:90615"/>
        <dbReference type="ChEBI" id="CHEBI:90616"/>
        <dbReference type="EC" id="2.1.1.72"/>
    </reaction>
</comment>
<dbReference type="NCBIfam" id="TIGR00888">
    <property type="entry name" value="guaA_Nterm"/>
    <property type="match status" value="1"/>
</dbReference>
<dbReference type="NCBIfam" id="TIGR00884">
    <property type="entry name" value="guaA_Cterm"/>
    <property type="match status" value="1"/>
</dbReference>
<dbReference type="InterPro" id="IPR025777">
    <property type="entry name" value="GMPS_ATP_PPase_dom"/>
</dbReference>
<dbReference type="InterPro" id="IPR022749">
    <property type="entry name" value="D12N6_MeTrfase_N"/>
</dbReference>
<dbReference type="GO" id="GO:0005524">
    <property type="term" value="F:ATP binding"/>
    <property type="evidence" value="ECO:0007669"/>
    <property type="project" value="UniProtKB-UniRule"/>
</dbReference>
<keyword evidence="9 20" id="KW-0547">Nucleotide-binding</keyword>
<dbReference type="InterPro" id="IPR017926">
    <property type="entry name" value="GATASE"/>
</dbReference>
<dbReference type="GO" id="GO:0009307">
    <property type="term" value="P:DNA restriction-modification system"/>
    <property type="evidence" value="ECO:0007669"/>
    <property type="project" value="UniProtKB-KW"/>
</dbReference>
<evidence type="ECO:0000313" key="23">
    <source>
        <dbReference type="Proteomes" id="UP001195483"/>
    </source>
</evidence>
<dbReference type="FunFam" id="3.40.50.880:FF:000001">
    <property type="entry name" value="GMP synthase [glutamine-hydrolyzing]"/>
    <property type="match status" value="1"/>
</dbReference>
<dbReference type="Pfam" id="PF02384">
    <property type="entry name" value="N6_Mtase"/>
    <property type="match status" value="1"/>
</dbReference>
<evidence type="ECO:0000256" key="2">
    <source>
        <dbReference type="ARBA" id="ARBA00011900"/>
    </source>
</evidence>
<dbReference type="InterPro" id="IPR029062">
    <property type="entry name" value="Class_I_gatase-like"/>
</dbReference>
<dbReference type="Gene3D" id="3.40.50.150">
    <property type="entry name" value="Vaccinia Virus protein VP39"/>
    <property type="match status" value="1"/>
</dbReference>
<dbReference type="EC" id="2.1.1.72" evidence="2"/>
<dbReference type="Gene3D" id="3.40.50.620">
    <property type="entry name" value="HUPs"/>
    <property type="match status" value="1"/>
</dbReference>
<evidence type="ECO:0000256" key="12">
    <source>
        <dbReference type="ARBA" id="ARBA00022755"/>
    </source>
</evidence>
<dbReference type="InterPro" id="IPR002052">
    <property type="entry name" value="DNA_methylase_N6_adenine_CS"/>
</dbReference>
<evidence type="ECO:0000256" key="9">
    <source>
        <dbReference type="ARBA" id="ARBA00022741"/>
    </source>
</evidence>
<keyword evidence="12 20" id="KW-0658">Purine biosynthesis</keyword>
<comment type="caution">
    <text evidence="22">The sequence shown here is derived from an EMBL/GenBank/DDBJ whole genome shotgun (WGS) entry which is preliminary data.</text>
</comment>
<dbReference type="SUPFAM" id="SSF53335">
    <property type="entry name" value="S-adenosyl-L-methionine-dependent methyltransferases"/>
    <property type="match status" value="1"/>
</dbReference>
<dbReference type="PRINTS" id="PR00507">
    <property type="entry name" value="N12N6MTFRASE"/>
</dbReference>
<dbReference type="InterPro" id="IPR003356">
    <property type="entry name" value="DNA_methylase_A-5"/>
</dbReference>
<dbReference type="SUPFAM" id="SSF52317">
    <property type="entry name" value="Class I glutamine amidotransferase-like"/>
    <property type="match status" value="1"/>
</dbReference>
<evidence type="ECO:0000256" key="7">
    <source>
        <dbReference type="ARBA" id="ARBA00022679"/>
    </source>
</evidence>
<dbReference type="PANTHER" id="PTHR11922:SF2">
    <property type="entry name" value="GMP SYNTHASE [GLUTAMINE-HYDROLYZING]"/>
    <property type="match status" value="1"/>
</dbReference>
<evidence type="ECO:0000256" key="18">
    <source>
        <dbReference type="ARBA" id="ARBA00047942"/>
    </source>
</evidence>
<dbReference type="GO" id="GO:0003677">
    <property type="term" value="F:DNA binding"/>
    <property type="evidence" value="ECO:0007669"/>
    <property type="project" value="InterPro"/>
</dbReference>
<dbReference type="Pfam" id="PF00117">
    <property type="entry name" value="GATase"/>
    <property type="match status" value="1"/>
</dbReference>
<evidence type="ECO:0000313" key="22">
    <source>
        <dbReference type="EMBL" id="KAK3606764.1"/>
    </source>
</evidence>
<dbReference type="InterPro" id="IPR004739">
    <property type="entry name" value="GMP_synth_GATase"/>
</dbReference>
<dbReference type="CDD" id="cd01742">
    <property type="entry name" value="GATase1_GMP_Synthase"/>
    <property type="match status" value="1"/>
</dbReference>
<dbReference type="Gene3D" id="1.20.1260.30">
    <property type="match status" value="1"/>
</dbReference>
<dbReference type="EC" id="6.3.5.2" evidence="3"/>
<evidence type="ECO:0000256" key="10">
    <source>
        <dbReference type="ARBA" id="ARBA00022747"/>
    </source>
</evidence>
<dbReference type="NCBIfam" id="NF000848">
    <property type="entry name" value="PRK00074.1"/>
    <property type="match status" value="1"/>
</dbReference>
<keyword evidence="13 20" id="KW-0067">ATP-binding</keyword>
<comment type="catalytic activity">
    <reaction evidence="19">
        <text>XMP + L-glutamine + ATP + H2O = GMP + L-glutamate + AMP + diphosphate + 2 H(+)</text>
        <dbReference type="Rhea" id="RHEA:11680"/>
        <dbReference type="ChEBI" id="CHEBI:15377"/>
        <dbReference type="ChEBI" id="CHEBI:15378"/>
        <dbReference type="ChEBI" id="CHEBI:29985"/>
        <dbReference type="ChEBI" id="CHEBI:30616"/>
        <dbReference type="ChEBI" id="CHEBI:33019"/>
        <dbReference type="ChEBI" id="CHEBI:57464"/>
        <dbReference type="ChEBI" id="CHEBI:58115"/>
        <dbReference type="ChEBI" id="CHEBI:58359"/>
        <dbReference type="ChEBI" id="CHEBI:456215"/>
        <dbReference type="EC" id="6.3.5.2"/>
    </reaction>
</comment>
<evidence type="ECO:0000256" key="14">
    <source>
        <dbReference type="ARBA" id="ARBA00022962"/>
    </source>
</evidence>
<sequence length="987" mass="110767">MILILDFGSQYTQLIARRIRSFGVYTEIVPCYEDFSRCATLNPAGIVLSGGPDSVFASDAPGCDERIFSMNVPILGICYGYQYVVHRRGGVVRKGNKGEYGRTRISLKGDADIFHGVHGESNVWMSHSDEIAELPPGFRTVAGSPHSPHAASVSEDMQFIGLQFHPEVAHSECGNAVLLNFIERICRTPRTWSVEAYKDRKIRELREQIGSHKVICALSGGVDSSVTAALIREAAPEQIYCFYINNGLMRKGESEYVADIMRGRFGSHFFSINAEARFLKNLTGVSDPERKRKIIGETFIRVFEEEAGKISGAHYLAQGTLYPDVIESSPFKGPSATIKSHHNVGGLPEKMSLQLLEPLRELFKDETRELGLTLGLPPELIYRHPFPGPGLAIRIPGEITAEKLAILRDADTILLEEIRRAGLYNEIWQAFAVLLPVKSVGVMGDFRTYEYALSIRCVTSSDGMTADWFHFPHELLSGISNRIINEVKGINRVLYDITSKPPGTVEWENLDDILRKDAGCSSELDYIEQTSWILFLKYLDDYEDDRRTSADMNGEPYAPILKEEFAWKTWAAPKKEDGETIDRNKTISGDGLTQFVNERLFPYLSSFKNTAANADTLEYKIGEIFSELKNKLQSGYSLRDVIDKIDALRFRTNEEKHEMSSLYEDKIRNMGNAGRNGGEYYTPRPLIKTIVRVINPQIGHKVYDGAAGSCGFLCEAYEYMRTGRTLSGADYEQLQRRTFYGKEKKSLAYIIGIMNMILHGIETPNIRHTNTLSEKLQSITDNDRMDIVLANPPFGGSEHADIQKNFTIATGETAYLFLQHFIRILKRGGRCGIVIKNTFLSNTDNASISLRKELLENCNLFAVLEMPSGAFTGTGVKTVVLFFEKGKPTQKVWYYQFSPARNLGKTNSLTESDLTEFIALSATQADSDNSWTVDLKDIDKTVWDLTPNNPHRKDEADTRTPREILAEIETLDAQATAALTKIKELLI</sequence>
<dbReference type="SUPFAM" id="SSF54810">
    <property type="entry name" value="GMP synthetase C-terminal dimerisation domain"/>
    <property type="match status" value="1"/>
</dbReference>
<gene>
    <name evidence="22" type="ORF">CHS0354_018358</name>
</gene>
<reference evidence="22" key="3">
    <citation type="submission" date="2023-05" db="EMBL/GenBank/DDBJ databases">
        <authorList>
            <person name="Smith C.H."/>
        </authorList>
    </citation>
    <scope>NUCLEOTIDE SEQUENCE</scope>
    <source>
        <strain evidence="22">CHS0354</strain>
        <tissue evidence="22">Mantle</tissue>
    </source>
</reference>
<evidence type="ECO:0000259" key="21">
    <source>
        <dbReference type="PROSITE" id="PS51553"/>
    </source>
</evidence>
<dbReference type="PROSITE" id="PS51273">
    <property type="entry name" value="GATASE_TYPE_1"/>
    <property type="match status" value="1"/>
</dbReference>
<dbReference type="PROSITE" id="PS00092">
    <property type="entry name" value="N6_MTASE"/>
    <property type="match status" value="1"/>
</dbReference>
<reference evidence="22" key="1">
    <citation type="journal article" date="2021" name="Genome Biol. Evol.">
        <title>A High-Quality Reference Genome for a Parasitic Bivalve with Doubly Uniparental Inheritance (Bivalvia: Unionida).</title>
        <authorList>
            <person name="Smith C.H."/>
        </authorList>
    </citation>
    <scope>NUCLEOTIDE SEQUENCE</scope>
    <source>
        <strain evidence="22">CHS0354</strain>
    </source>
</reference>
<dbReference type="HAMAP" id="MF_00344">
    <property type="entry name" value="GMP_synthase"/>
    <property type="match status" value="1"/>
</dbReference>
<dbReference type="Gene3D" id="3.40.50.880">
    <property type="match status" value="1"/>
</dbReference>
<evidence type="ECO:0000256" key="19">
    <source>
        <dbReference type="ARBA" id="ARBA00049404"/>
    </source>
</evidence>
<keyword evidence="11 20" id="KW-0332">GMP biosynthesis</keyword>
<dbReference type="PROSITE" id="PS51553">
    <property type="entry name" value="GMPS_ATP_PPASE"/>
    <property type="match status" value="1"/>
</dbReference>
<keyword evidence="23" id="KW-1185">Reference proteome</keyword>
<dbReference type="InterPro" id="IPR001674">
    <property type="entry name" value="GMP_synth_C"/>
</dbReference>
<dbReference type="Pfam" id="PF00958">
    <property type="entry name" value="GMP_synt_C"/>
    <property type="match status" value="1"/>
</dbReference>
<feature type="binding site" evidence="20">
    <location>
        <begin position="219"/>
        <end position="225"/>
    </location>
    <ligand>
        <name>ATP</name>
        <dbReference type="ChEBI" id="CHEBI:30616"/>
    </ligand>
</feature>
<dbReference type="InterPro" id="IPR029063">
    <property type="entry name" value="SAM-dependent_MTases_sf"/>
</dbReference>
<dbReference type="InterPro" id="IPR014729">
    <property type="entry name" value="Rossmann-like_a/b/a_fold"/>
</dbReference>
<feature type="domain" description="GMPS ATP-PPase" evidence="21">
    <location>
        <begin position="192"/>
        <end position="383"/>
    </location>
</feature>
<keyword evidence="5" id="KW-0436">Ligase</keyword>
<evidence type="ECO:0000256" key="16">
    <source>
        <dbReference type="ARBA" id="ARBA00031356"/>
    </source>
</evidence>
<keyword evidence="14" id="KW-0315">Glutamine amidotransferase</keyword>
<dbReference type="Pfam" id="PF03054">
    <property type="entry name" value="tRNA_Me_trans"/>
    <property type="match status" value="1"/>
</dbReference>
<dbReference type="Pfam" id="PF12161">
    <property type="entry name" value="HsdM_N"/>
    <property type="match status" value="1"/>
</dbReference>
<comment type="pathway">
    <text evidence="1">Purine metabolism; GMP biosynthesis; GMP from XMP (L-Gln route): step 1/1.</text>
</comment>
<organism evidence="22 23">
    <name type="scientific">Potamilus streckersoni</name>
    <dbReference type="NCBI Taxonomy" id="2493646"/>
    <lineage>
        <taxon>Eukaryota</taxon>
        <taxon>Metazoa</taxon>
        <taxon>Spiralia</taxon>
        <taxon>Lophotrochozoa</taxon>
        <taxon>Mollusca</taxon>
        <taxon>Bivalvia</taxon>
        <taxon>Autobranchia</taxon>
        <taxon>Heteroconchia</taxon>
        <taxon>Palaeoheterodonta</taxon>
        <taxon>Unionida</taxon>
        <taxon>Unionoidea</taxon>
        <taxon>Unionidae</taxon>
        <taxon>Ambleminae</taxon>
        <taxon>Lampsilini</taxon>
        <taxon>Potamilus</taxon>
    </lineage>
</organism>
<dbReference type="PANTHER" id="PTHR11922">
    <property type="entry name" value="GMP SYNTHASE-RELATED"/>
    <property type="match status" value="1"/>
</dbReference>
<accession>A0AAE0WA65</accession>
<evidence type="ECO:0000256" key="5">
    <source>
        <dbReference type="ARBA" id="ARBA00022598"/>
    </source>
</evidence>
<protein>
    <recommendedName>
        <fullName evidence="4">GMP synthase [glutamine-hydrolyzing]</fullName>
        <ecNumber evidence="2">2.1.1.72</ecNumber>
        <ecNumber evidence="3">6.3.5.2</ecNumber>
    </recommendedName>
    <alternativeName>
        <fullName evidence="15">GMP synthetase</fullName>
    </alternativeName>
    <alternativeName>
        <fullName evidence="16">Glutamine amidotransferase</fullName>
    </alternativeName>
</protein>
<keyword evidence="8" id="KW-0949">S-adenosyl-L-methionine</keyword>
<dbReference type="InterPro" id="IPR022955">
    <property type="entry name" value="GMP_synthase"/>
</dbReference>
<evidence type="ECO:0000256" key="1">
    <source>
        <dbReference type="ARBA" id="ARBA00005153"/>
    </source>
</evidence>
<dbReference type="AlphaFoldDB" id="A0AAE0WA65"/>
<evidence type="ECO:0000256" key="4">
    <source>
        <dbReference type="ARBA" id="ARBA00021562"/>
    </source>
</evidence>
<dbReference type="GO" id="GO:0009007">
    <property type="term" value="F:site-specific DNA-methyltransferase (adenine-specific) activity"/>
    <property type="evidence" value="ECO:0007669"/>
    <property type="project" value="UniProtKB-EC"/>
</dbReference>
<dbReference type="Gene3D" id="3.30.300.10">
    <property type="match status" value="1"/>
</dbReference>
<proteinExistence type="inferred from homology"/>
<name>A0AAE0WA65_9BIVA</name>
<comment type="function">
    <text evidence="17">Catalyzes the conversion of xanthine monophosphate (XMP) to GMP in the presence of glutamine and ATP through an adenyl-XMP intermediate.</text>
</comment>
<dbReference type="GO" id="GO:0032259">
    <property type="term" value="P:methylation"/>
    <property type="evidence" value="ECO:0007669"/>
    <property type="project" value="UniProtKB-KW"/>
</dbReference>
<dbReference type="SUPFAM" id="SSF52402">
    <property type="entry name" value="Adenine nucleotide alpha hydrolases-like"/>
    <property type="match status" value="1"/>
</dbReference>
<evidence type="ECO:0000256" key="6">
    <source>
        <dbReference type="ARBA" id="ARBA00022603"/>
    </source>
</evidence>
<evidence type="ECO:0000256" key="8">
    <source>
        <dbReference type="ARBA" id="ARBA00022691"/>
    </source>
</evidence>
<keyword evidence="6" id="KW-0489">Methyltransferase</keyword>
<dbReference type="GO" id="GO:0003921">
    <property type="term" value="F:GMP synthase activity"/>
    <property type="evidence" value="ECO:0007669"/>
    <property type="project" value="InterPro"/>
</dbReference>
<evidence type="ECO:0000256" key="11">
    <source>
        <dbReference type="ARBA" id="ARBA00022749"/>
    </source>
</evidence>
<dbReference type="EMBL" id="JAEAOA010001141">
    <property type="protein sequence ID" value="KAK3606764.1"/>
    <property type="molecule type" value="Genomic_DNA"/>
</dbReference>
<dbReference type="FunFam" id="3.30.300.10:FF:000002">
    <property type="entry name" value="GMP synthase [glutamine-hydrolyzing]"/>
    <property type="match status" value="1"/>
</dbReference>
<evidence type="ECO:0000256" key="13">
    <source>
        <dbReference type="ARBA" id="ARBA00022840"/>
    </source>
</evidence>
<dbReference type="InterPro" id="IPR038333">
    <property type="entry name" value="T1MK-like_N_sf"/>
</dbReference>
<dbReference type="CDD" id="cd01997">
    <property type="entry name" value="GMP_synthase_C"/>
    <property type="match status" value="1"/>
</dbReference>
<evidence type="ECO:0000256" key="15">
    <source>
        <dbReference type="ARBA" id="ARBA00030464"/>
    </source>
</evidence>
<dbReference type="Proteomes" id="UP001195483">
    <property type="component" value="Unassembled WGS sequence"/>
</dbReference>
<evidence type="ECO:0000256" key="17">
    <source>
        <dbReference type="ARBA" id="ARBA00044933"/>
    </source>
</evidence>
<evidence type="ECO:0000256" key="3">
    <source>
        <dbReference type="ARBA" id="ARBA00012746"/>
    </source>
</evidence>
<reference evidence="22" key="2">
    <citation type="journal article" date="2021" name="Genome Biol. Evol.">
        <title>Developing a high-quality reference genome for a parasitic bivalve with doubly uniparental inheritance (Bivalvia: Unionida).</title>
        <authorList>
            <person name="Smith C.H."/>
        </authorList>
    </citation>
    <scope>NUCLEOTIDE SEQUENCE</scope>
    <source>
        <strain evidence="22">CHS0354</strain>
        <tissue evidence="22">Mantle</tissue>
    </source>
</reference>
<evidence type="ECO:0000256" key="20">
    <source>
        <dbReference type="PROSITE-ProRule" id="PRU00886"/>
    </source>
</evidence>
<dbReference type="GO" id="GO:0008170">
    <property type="term" value="F:N-methyltransferase activity"/>
    <property type="evidence" value="ECO:0007669"/>
    <property type="project" value="InterPro"/>
</dbReference>
<keyword evidence="10" id="KW-0680">Restriction system</keyword>
<dbReference type="GO" id="GO:0005829">
    <property type="term" value="C:cytosol"/>
    <property type="evidence" value="ECO:0007669"/>
    <property type="project" value="TreeGrafter"/>
</dbReference>
<keyword evidence="7" id="KW-0808">Transferase</keyword>